<keyword evidence="2 3" id="KW-0067">ATP-binding</keyword>
<evidence type="ECO:0000256" key="4">
    <source>
        <dbReference type="RuleBase" id="RU000304"/>
    </source>
</evidence>
<keyword evidence="4" id="KW-0723">Serine/threonine-protein kinase</keyword>
<dbReference type="Proteomes" id="UP001281761">
    <property type="component" value="Unassembled WGS sequence"/>
</dbReference>
<dbReference type="PROSITE" id="PS00107">
    <property type="entry name" value="PROTEIN_KINASE_ATP"/>
    <property type="match status" value="1"/>
</dbReference>
<dbReference type="PANTHER" id="PTHR24348">
    <property type="entry name" value="SERINE/THREONINE-PROTEIN KINASE UNC-51-RELATED"/>
    <property type="match status" value="1"/>
</dbReference>
<feature type="domain" description="Protein kinase" evidence="5">
    <location>
        <begin position="22"/>
        <end position="274"/>
    </location>
</feature>
<sequence length="472" mass="53389">MSPSITKRQEKADTSILQSIGYDGIKKLGAGQFGHVYLVKTEEGDRAVKMIPKEHFKEGEYNAAKALYNEKCPYLTRFYGFNYVTEDELYIIELEFCSAGDLTNVMTSETVICPESKAKRLIKQILEGIAIIHDSNLIHRDLKPENVLLHSNNPNDGPIPKITDFGLARVLMANELAQTECGTPYYMAPEIYLKHKPFNKKADIWSCGCIFYQLITGQLPFPAQNAIELIQMLENPPPRLPSLSDEAWAFTMKLLTADSKTRPDAVDILTDPYLRDVQLDYSWIDQNIPIHRRLYELGNSQAGLSPHIFQLLPITSIDLLPTRETKFEFQNRLFSALISTIRYSTKQRFYPNSLALCAWILEKLDNEKKGDKSIRYHLKDCAEEASSFITGGEFFDISDFATKSPILMKPTTFLLALALKHAPVHLPDAQCRDTIEKLSTDTGLPALTPEFAIPNKGPVYNCLLFGYLCKSQ</sequence>
<dbReference type="InterPro" id="IPR017441">
    <property type="entry name" value="Protein_kinase_ATP_BS"/>
</dbReference>
<evidence type="ECO:0000313" key="6">
    <source>
        <dbReference type="EMBL" id="KAK2960210.1"/>
    </source>
</evidence>
<evidence type="ECO:0000259" key="5">
    <source>
        <dbReference type="PROSITE" id="PS50011"/>
    </source>
</evidence>
<evidence type="ECO:0000256" key="3">
    <source>
        <dbReference type="PROSITE-ProRule" id="PRU10141"/>
    </source>
</evidence>
<dbReference type="GO" id="GO:0004674">
    <property type="term" value="F:protein serine/threonine kinase activity"/>
    <property type="evidence" value="ECO:0007669"/>
    <property type="project" value="UniProtKB-EC"/>
</dbReference>
<dbReference type="Pfam" id="PF00069">
    <property type="entry name" value="Pkinase"/>
    <property type="match status" value="1"/>
</dbReference>
<keyword evidence="6" id="KW-0418">Kinase</keyword>
<evidence type="ECO:0000256" key="2">
    <source>
        <dbReference type="ARBA" id="ARBA00022840"/>
    </source>
</evidence>
<gene>
    <name evidence="6" type="ORF">BLNAU_4763</name>
</gene>
<dbReference type="SMART" id="SM00220">
    <property type="entry name" value="S_TKc"/>
    <property type="match status" value="1"/>
</dbReference>
<dbReference type="PANTHER" id="PTHR24348:SF68">
    <property type="entry name" value="SERINE_THREONINE-PROTEIN KINASE ATG1C"/>
    <property type="match status" value="1"/>
</dbReference>
<keyword evidence="6" id="KW-0808">Transferase</keyword>
<dbReference type="PROSITE" id="PS00108">
    <property type="entry name" value="PROTEIN_KINASE_ST"/>
    <property type="match status" value="1"/>
</dbReference>
<dbReference type="EC" id="2.7.11.1" evidence="6"/>
<dbReference type="InterPro" id="IPR011009">
    <property type="entry name" value="Kinase-like_dom_sf"/>
</dbReference>
<dbReference type="PROSITE" id="PS50011">
    <property type="entry name" value="PROTEIN_KINASE_DOM"/>
    <property type="match status" value="1"/>
</dbReference>
<dbReference type="SUPFAM" id="SSF56112">
    <property type="entry name" value="Protein kinase-like (PK-like)"/>
    <property type="match status" value="1"/>
</dbReference>
<organism evidence="6 7">
    <name type="scientific">Blattamonas nauphoetae</name>
    <dbReference type="NCBI Taxonomy" id="2049346"/>
    <lineage>
        <taxon>Eukaryota</taxon>
        <taxon>Metamonada</taxon>
        <taxon>Preaxostyla</taxon>
        <taxon>Oxymonadida</taxon>
        <taxon>Blattamonas</taxon>
    </lineage>
</organism>
<comment type="caution">
    <text evidence="6">The sequence shown here is derived from an EMBL/GenBank/DDBJ whole genome shotgun (WGS) entry which is preliminary data.</text>
</comment>
<evidence type="ECO:0000313" key="7">
    <source>
        <dbReference type="Proteomes" id="UP001281761"/>
    </source>
</evidence>
<comment type="similarity">
    <text evidence="4">Belongs to the protein kinase superfamily.</text>
</comment>
<dbReference type="InterPro" id="IPR000719">
    <property type="entry name" value="Prot_kinase_dom"/>
</dbReference>
<name>A0ABQ9Y905_9EUKA</name>
<protein>
    <submittedName>
        <fullName evidence="6">Calcium-dependent protein kinase 4</fullName>
        <ecNumber evidence="6">2.7.11.1</ecNumber>
    </submittedName>
</protein>
<accession>A0ABQ9Y905</accession>
<evidence type="ECO:0000256" key="1">
    <source>
        <dbReference type="ARBA" id="ARBA00022741"/>
    </source>
</evidence>
<feature type="binding site" evidence="3">
    <location>
        <position position="49"/>
    </location>
    <ligand>
        <name>ATP</name>
        <dbReference type="ChEBI" id="CHEBI:30616"/>
    </ligand>
</feature>
<dbReference type="InterPro" id="IPR008271">
    <property type="entry name" value="Ser/Thr_kinase_AS"/>
</dbReference>
<proteinExistence type="inferred from homology"/>
<keyword evidence="7" id="KW-1185">Reference proteome</keyword>
<dbReference type="InterPro" id="IPR045269">
    <property type="entry name" value="Atg1-like"/>
</dbReference>
<reference evidence="6 7" key="1">
    <citation type="journal article" date="2022" name="bioRxiv">
        <title>Genomics of Preaxostyla Flagellates Illuminates Evolutionary Transitions and the Path Towards Mitochondrial Loss.</title>
        <authorList>
            <person name="Novak L.V.F."/>
            <person name="Treitli S.C."/>
            <person name="Pyrih J."/>
            <person name="Halakuc P."/>
            <person name="Pipaliya S.V."/>
            <person name="Vacek V."/>
            <person name="Brzon O."/>
            <person name="Soukal P."/>
            <person name="Eme L."/>
            <person name="Dacks J.B."/>
            <person name="Karnkowska A."/>
            <person name="Elias M."/>
            <person name="Hampl V."/>
        </authorList>
    </citation>
    <scope>NUCLEOTIDE SEQUENCE [LARGE SCALE GENOMIC DNA]</scope>
    <source>
        <strain evidence="6">NAU3</strain>
        <tissue evidence="6">Gut</tissue>
    </source>
</reference>
<keyword evidence="1 3" id="KW-0547">Nucleotide-binding</keyword>
<dbReference type="EMBL" id="JARBJD010000024">
    <property type="protein sequence ID" value="KAK2960210.1"/>
    <property type="molecule type" value="Genomic_DNA"/>
</dbReference>
<dbReference type="Gene3D" id="1.10.510.10">
    <property type="entry name" value="Transferase(Phosphotransferase) domain 1"/>
    <property type="match status" value="1"/>
</dbReference>